<reference evidence="1 2" key="1">
    <citation type="submission" date="2018-11" db="EMBL/GenBank/DDBJ databases">
        <title>Genome sequence of Apiotrichum porosum DSM 27194.</title>
        <authorList>
            <person name="Aliyu H."/>
            <person name="Gorte O."/>
            <person name="Ochsenreither K."/>
        </authorList>
    </citation>
    <scope>NUCLEOTIDE SEQUENCE [LARGE SCALE GENOMIC DNA]</scope>
    <source>
        <strain evidence="1 2">DSM 27194</strain>
    </source>
</reference>
<comment type="caution">
    <text evidence="1">The sequence shown here is derived from an EMBL/GenBank/DDBJ whole genome shotgun (WGS) entry which is preliminary data.</text>
</comment>
<gene>
    <name evidence="1" type="ORF">EHS24_000504</name>
</gene>
<evidence type="ECO:0000313" key="2">
    <source>
        <dbReference type="Proteomes" id="UP000279236"/>
    </source>
</evidence>
<dbReference type="EMBL" id="RSCE01000001">
    <property type="protein sequence ID" value="RSH87981.1"/>
    <property type="molecule type" value="Genomic_DNA"/>
</dbReference>
<dbReference type="Proteomes" id="UP000279236">
    <property type="component" value="Unassembled WGS sequence"/>
</dbReference>
<sequence length="132" mass="14595">MGLHHLIKDMRTPKPNWDEKFAPYCLPNVAPIERLPEAVDRLRAARSREEAIATIRAYIQPKVETKGAKPVTALQSLAEEVPERIPEMKVVWDVFGLKTVRDIALNGGGPWYASHGPYVGFSGAQNAAYAGN</sequence>
<name>A0A427Y9Z5_9TREE</name>
<accession>A0A427Y9Z5</accession>
<keyword evidence="2" id="KW-1185">Reference proteome</keyword>
<dbReference type="RefSeq" id="XP_028480189.1">
    <property type="nucleotide sequence ID" value="XM_028616332.1"/>
</dbReference>
<evidence type="ECO:0000313" key="1">
    <source>
        <dbReference type="EMBL" id="RSH87981.1"/>
    </source>
</evidence>
<dbReference type="GeneID" id="39585047"/>
<proteinExistence type="predicted"/>
<dbReference type="AlphaFoldDB" id="A0A427Y9Z5"/>
<protein>
    <submittedName>
        <fullName evidence="1">Uncharacterized protein</fullName>
    </submittedName>
</protein>
<organism evidence="1 2">
    <name type="scientific">Apiotrichum porosum</name>
    <dbReference type="NCBI Taxonomy" id="105984"/>
    <lineage>
        <taxon>Eukaryota</taxon>
        <taxon>Fungi</taxon>
        <taxon>Dikarya</taxon>
        <taxon>Basidiomycota</taxon>
        <taxon>Agaricomycotina</taxon>
        <taxon>Tremellomycetes</taxon>
        <taxon>Trichosporonales</taxon>
        <taxon>Trichosporonaceae</taxon>
        <taxon>Apiotrichum</taxon>
    </lineage>
</organism>